<dbReference type="PANTHER" id="PTHR43162:SF1">
    <property type="entry name" value="PRESTALK A DIFFERENTIATION PROTEIN A"/>
    <property type="match status" value="1"/>
</dbReference>
<dbReference type="PANTHER" id="PTHR43162">
    <property type="match status" value="1"/>
</dbReference>
<name>A0A9N8Z052_9GLOM</name>
<dbReference type="Proteomes" id="UP000789572">
    <property type="component" value="Unassembled WGS sequence"/>
</dbReference>
<dbReference type="InterPro" id="IPR051604">
    <property type="entry name" value="Ergot_Alk_Oxidoreductase"/>
</dbReference>
<dbReference type="Gene3D" id="3.90.25.10">
    <property type="entry name" value="UDP-galactose 4-epimerase, domain 1"/>
    <property type="match status" value="1"/>
</dbReference>
<reference evidence="1" key="1">
    <citation type="submission" date="2021-06" db="EMBL/GenBank/DDBJ databases">
        <authorList>
            <person name="Kallberg Y."/>
            <person name="Tangrot J."/>
            <person name="Rosling A."/>
        </authorList>
    </citation>
    <scope>NUCLEOTIDE SEQUENCE</scope>
    <source>
        <strain evidence="1">IA702</strain>
    </source>
</reference>
<comment type="caution">
    <text evidence="1">The sequence shown here is derived from an EMBL/GenBank/DDBJ whole genome shotgun (WGS) entry which is preliminary data.</text>
</comment>
<evidence type="ECO:0000313" key="2">
    <source>
        <dbReference type="Proteomes" id="UP000789572"/>
    </source>
</evidence>
<dbReference type="EMBL" id="CAJVPJ010000025">
    <property type="protein sequence ID" value="CAG8459351.1"/>
    <property type="molecule type" value="Genomic_DNA"/>
</dbReference>
<organism evidence="1 2">
    <name type="scientific">Paraglomus occultum</name>
    <dbReference type="NCBI Taxonomy" id="144539"/>
    <lineage>
        <taxon>Eukaryota</taxon>
        <taxon>Fungi</taxon>
        <taxon>Fungi incertae sedis</taxon>
        <taxon>Mucoromycota</taxon>
        <taxon>Glomeromycotina</taxon>
        <taxon>Glomeromycetes</taxon>
        <taxon>Paraglomerales</taxon>
        <taxon>Paraglomeraceae</taxon>
        <taxon>Paraglomus</taxon>
    </lineage>
</organism>
<dbReference type="AlphaFoldDB" id="A0A9N8Z052"/>
<dbReference type="SUPFAM" id="SSF51735">
    <property type="entry name" value="NAD(P)-binding Rossmann-fold domains"/>
    <property type="match status" value="1"/>
</dbReference>
<dbReference type="Gene3D" id="3.40.50.720">
    <property type="entry name" value="NAD(P)-binding Rossmann-like Domain"/>
    <property type="match status" value="1"/>
</dbReference>
<sequence>MSQRQVFVSGTFYLPARAVVRELYKRLGDTVSKVRLGTHIGQMPLDLARGGKICRIDPANIENVRNALEDVEAAFLWQAPNEPDHLLRDFIDVAEEKGVKNLVILSSYHSHPNSGQEIEAYVSSKSIAQYTLLRVPFFTHHFDIYKNTIINDKILPLPIGTEGSFAPLDDRDFAEVVATLLVSPNDNPHHQATYTLTGPRLYTGPELAVRLSVIINDHVTFLGTSLNEADKYLSNILPQEDEQSRQRHLELYRAIREGECQVRTEDVTRILGDEKVPRDIEIYFGDIIVKIIRGY</sequence>
<dbReference type="OrthoDB" id="10254221at2759"/>
<accession>A0A9N8Z052</accession>
<protein>
    <submittedName>
        <fullName evidence="1">6209_t:CDS:1</fullName>
    </submittedName>
</protein>
<gene>
    <name evidence="1" type="ORF">POCULU_LOCUS476</name>
</gene>
<dbReference type="InterPro" id="IPR036291">
    <property type="entry name" value="NAD(P)-bd_dom_sf"/>
</dbReference>
<proteinExistence type="predicted"/>
<evidence type="ECO:0000313" key="1">
    <source>
        <dbReference type="EMBL" id="CAG8459351.1"/>
    </source>
</evidence>
<keyword evidence="2" id="KW-1185">Reference proteome</keyword>